<organism evidence="2 3">
    <name type="scientific">Striga asiatica</name>
    <name type="common">Asiatic witchweed</name>
    <name type="synonym">Buchnera asiatica</name>
    <dbReference type="NCBI Taxonomy" id="4170"/>
    <lineage>
        <taxon>Eukaryota</taxon>
        <taxon>Viridiplantae</taxon>
        <taxon>Streptophyta</taxon>
        <taxon>Embryophyta</taxon>
        <taxon>Tracheophyta</taxon>
        <taxon>Spermatophyta</taxon>
        <taxon>Magnoliopsida</taxon>
        <taxon>eudicotyledons</taxon>
        <taxon>Gunneridae</taxon>
        <taxon>Pentapetalae</taxon>
        <taxon>asterids</taxon>
        <taxon>lamiids</taxon>
        <taxon>Lamiales</taxon>
        <taxon>Orobanchaceae</taxon>
        <taxon>Buchnereae</taxon>
        <taxon>Striga</taxon>
    </lineage>
</organism>
<evidence type="ECO:0000313" key="2">
    <source>
        <dbReference type="EMBL" id="GER39242.1"/>
    </source>
</evidence>
<keyword evidence="2" id="KW-0238">DNA-binding</keyword>
<keyword evidence="3" id="KW-1185">Reference proteome</keyword>
<dbReference type="PANTHER" id="PTHR46250:SF15">
    <property type="entry name" value="OS01G0523800 PROTEIN"/>
    <property type="match status" value="1"/>
</dbReference>
<dbReference type="PANTHER" id="PTHR46250">
    <property type="entry name" value="MYB/SANT-LIKE DNA-BINDING DOMAIN PROTEIN-RELATED"/>
    <property type="match status" value="1"/>
</dbReference>
<proteinExistence type="predicted"/>
<reference evidence="3" key="1">
    <citation type="journal article" date="2019" name="Curr. Biol.">
        <title>Genome Sequence of Striga asiatica Provides Insight into the Evolution of Plant Parasitism.</title>
        <authorList>
            <person name="Yoshida S."/>
            <person name="Kim S."/>
            <person name="Wafula E.K."/>
            <person name="Tanskanen J."/>
            <person name="Kim Y.M."/>
            <person name="Honaas L."/>
            <person name="Yang Z."/>
            <person name="Spallek T."/>
            <person name="Conn C.E."/>
            <person name="Ichihashi Y."/>
            <person name="Cheong K."/>
            <person name="Cui S."/>
            <person name="Der J.P."/>
            <person name="Gundlach H."/>
            <person name="Jiao Y."/>
            <person name="Hori C."/>
            <person name="Ishida J.K."/>
            <person name="Kasahara H."/>
            <person name="Kiba T."/>
            <person name="Kim M.S."/>
            <person name="Koo N."/>
            <person name="Laohavisit A."/>
            <person name="Lee Y.H."/>
            <person name="Lumba S."/>
            <person name="McCourt P."/>
            <person name="Mortimer J.C."/>
            <person name="Mutuku J.M."/>
            <person name="Nomura T."/>
            <person name="Sasaki-Sekimoto Y."/>
            <person name="Seto Y."/>
            <person name="Wang Y."/>
            <person name="Wakatake T."/>
            <person name="Sakakibara H."/>
            <person name="Demura T."/>
            <person name="Yamaguchi S."/>
            <person name="Yoneyama K."/>
            <person name="Manabe R.I."/>
            <person name="Nelson D.C."/>
            <person name="Schulman A.H."/>
            <person name="Timko M.P."/>
            <person name="dePamphilis C.W."/>
            <person name="Choi D."/>
            <person name="Shirasu K."/>
        </authorList>
    </citation>
    <scope>NUCLEOTIDE SEQUENCE [LARGE SCALE GENOMIC DNA]</scope>
    <source>
        <strain evidence="3">cv. UVA1</strain>
    </source>
</reference>
<name>A0A5A7Q356_STRAF</name>
<evidence type="ECO:0000256" key="1">
    <source>
        <dbReference type="SAM" id="MobiDB-lite"/>
    </source>
</evidence>
<evidence type="ECO:0000313" key="3">
    <source>
        <dbReference type="Proteomes" id="UP000325081"/>
    </source>
</evidence>
<accession>A0A5A7Q356</accession>
<dbReference type="GO" id="GO:0003677">
    <property type="term" value="F:DNA binding"/>
    <property type="evidence" value="ECO:0007669"/>
    <property type="project" value="UniProtKB-KW"/>
</dbReference>
<dbReference type="EMBL" id="BKCP01005605">
    <property type="protein sequence ID" value="GER39242.1"/>
    <property type="molecule type" value="Genomic_DNA"/>
</dbReference>
<protein>
    <submittedName>
        <fullName evidence="2">Integrase-type DNA-binding superfamily protein</fullName>
    </submittedName>
</protein>
<feature type="compositionally biased region" description="Polar residues" evidence="1">
    <location>
        <begin position="70"/>
        <end position="80"/>
    </location>
</feature>
<dbReference type="OrthoDB" id="913683at2759"/>
<feature type="region of interest" description="Disordered" evidence="1">
    <location>
        <begin position="70"/>
        <end position="89"/>
    </location>
</feature>
<gene>
    <name evidence="2" type="ORF">STAS_15846</name>
</gene>
<dbReference type="Proteomes" id="UP000325081">
    <property type="component" value="Unassembled WGS sequence"/>
</dbReference>
<sequence length="189" mass="21141">MRYKSWPFYADWLEVFGKDRATGEGAMGFADAVTGVLHNNSEPIPPPTTPQDVPTYSFDPLHQIPMECSSTQVGETSASSKGKRQMKRKRGVEVEDQIVGLLSSLCENAADRLTEMAKGAGFQHAAKEQRMAVYEALSKIPHLTTSQRVAVSRYFCKNNEELDLFFSLDDDEAKIDMVHQILQDMYGKS</sequence>
<comment type="caution">
    <text evidence="2">The sequence shown here is derived from an EMBL/GenBank/DDBJ whole genome shotgun (WGS) entry which is preliminary data.</text>
</comment>
<dbReference type="AlphaFoldDB" id="A0A5A7Q356"/>